<dbReference type="EMBL" id="SNWQ01000001">
    <property type="protein sequence ID" value="TDO54584.1"/>
    <property type="molecule type" value="Genomic_DNA"/>
</dbReference>
<dbReference type="Proteomes" id="UP000295388">
    <property type="component" value="Unassembled WGS sequence"/>
</dbReference>
<feature type="region of interest" description="Disordered" evidence="1">
    <location>
        <begin position="1"/>
        <end position="44"/>
    </location>
</feature>
<sequence length="140" mass="15259">MTQPPMVPPSNAPVPHQPPAEGYPPQPYQQYPPHQQYAQHPQPPYPVQQAGGYVQPNGGMAVAPKNPGLALVASFFIPGLGSLLNGNVLMGIIIFVCDVIAWISLTILIGFVLVPVVWIWGMIHAYHGAKRWNRKHGILS</sequence>
<keyword evidence="2" id="KW-0812">Transmembrane</keyword>
<feature type="transmembrane region" description="Helical" evidence="2">
    <location>
        <begin position="102"/>
        <end position="126"/>
    </location>
</feature>
<evidence type="ECO:0000256" key="1">
    <source>
        <dbReference type="SAM" id="MobiDB-lite"/>
    </source>
</evidence>
<evidence type="ECO:0000313" key="4">
    <source>
        <dbReference type="Proteomes" id="UP000295388"/>
    </source>
</evidence>
<dbReference type="OrthoDB" id="4774718at2"/>
<name>A0A4R6KR06_9ACTN</name>
<feature type="compositionally biased region" description="Low complexity" evidence="1">
    <location>
        <begin position="28"/>
        <end position="40"/>
    </location>
</feature>
<accession>A0A4R6KR06</accession>
<dbReference type="RefSeq" id="WP_133798157.1">
    <property type="nucleotide sequence ID" value="NZ_SNWQ01000001.1"/>
</dbReference>
<protein>
    <recommendedName>
        <fullName evidence="5">TM2 domain-containing membrane protein YozV</fullName>
    </recommendedName>
</protein>
<feature type="transmembrane region" description="Helical" evidence="2">
    <location>
        <begin position="69"/>
        <end position="96"/>
    </location>
</feature>
<keyword evidence="2" id="KW-1133">Transmembrane helix</keyword>
<evidence type="ECO:0008006" key="5">
    <source>
        <dbReference type="Google" id="ProtNLM"/>
    </source>
</evidence>
<organism evidence="3 4">
    <name type="scientific">Kribbella caucasensis</name>
    <dbReference type="NCBI Taxonomy" id="2512215"/>
    <lineage>
        <taxon>Bacteria</taxon>
        <taxon>Bacillati</taxon>
        <taxon>Actinomycetota</taxon>
        <taxon>Actinomycetes</taxon>
        <taxon>Propionibacteriales</taxon>
        <taxon>Kribbellaceae</taxon>
        <taxon>Kribbella</taxon>
    </lineage>
</organism>
<keyword evidence="4" id="KW-1185">Reference proteome</keyword>
<comment type="caution">
    <text evidence="3">The sequence shown here is derived from an EMBL/GenBank/DDBJ whole genome shotgun (WGS) entry which is preliminary data.</text>
</comment>
<gene>
    <name evidence="3" type="ORF">EV643_101374</name>
</gene>
<evidence type="ECO:0000256" key="2">
    <source>
        <dbReference type="SAM" id="Phobius"/>
    </source>
</evidence>
<evidence type="ECO:0000313" key="3">
    <source>
        <dbReference type="EMBL" id="TDO54584.1"/>
    </source>
</evidence>
<proteinExistence type="predicted"/>
<keyword evidence="2" id="KW-0472">Membrane</keyword>
<dbReference type="AlphaFoldDB" id="A0A4R6KR06"/>
<feature type="compositionally biased region" description="Pro residues" evidence="1">
    <location>
        <begin position="1"/>
        <end position="27"/>
    </location>
</feature>
<reference evidence="3 4" key="1">
    <citation type="submission" date="2019-03" db="EMBL/GenBank/DDBJ databases">
        <title>Genomic Encyclopedia of Type Strains, Phase III (KMG-III): the genomes of soil and plant-associated and newly described type strains.</title>
        <authorList>
            <person name="Whitman W."/>
        </authorList>
    </citation>
    <scope>NUCLEOTIDE SEQUENCE [LARGE SCALE GENOMIC DNA]</scope>
    <source>
        <strain evidence="3 4">VKM Ac-2527</strain>
    </source>
</reference>